<organism evidence="1 2">
    <name type="scientific">Rubellicoccus peritrichatus</name>
    <dbReference type="NCBI Taxonomy" id="3080537"/>
    <lineage>
        <taxon>Bacteria</taxon>
        <taxon>Pseudomonadati</taxon>
        <taxon>Verrucomicrobiota</taxon>
        <taxon>Opitutia</taxon>
        <taxon>Puniceicoccales</taxon>
        <taxon>Cerasicoccaceae</taxon>
        <taxon>Rubellicoccus</taxon>
    </lineage>
</organism>
<evidence type="ECO:0008006" key="3">
    <source>
        <dbReference type="Google" id="ProtNLM"/>
    </source>
</evidence>
<dbReference type="InterPro" id="IPR013325">
    <property type="entry name" value="RNA_pol_sigma_r2"/>
</dbReference>
<accession>A0AAQ3LBY4</accession>
<reference evidence="1 2" key="1">
    <citation type="submission" date="2023-10" db="EMBL/GenBank/DDBJ databases">
        <title>Rubellicoccus peritrichatus gen. nov., sp. nov., isolated from an algae of coral reef tank.</title>
        <authorList>
            <person name="Luo J."/>
        </authorList>
    </citation>
    <scope>NUCLEOTIDE SEQUENCE [LARGE SCALE GENOMIC DNA]</scope>
    <source>
        <strain evidence="1 2">CR14</strain>
    </source>
</reference>
<dbReference type="AlphaFoldDB" id="A0AAQ3LBY4"/>
<dbReference type="EMBL" id="CP136920">
    <property type="protein sequence ID" value="WOO39334.1"/>
    <property type="molecule type" value="Genomic_DNA"/>
</dbReference>
<dbReference type="SUPFAM" id="SSF88946">
    <property type="entry name" value="Sigma2 domain of RNA polymerase sigma factors"/>
    <property type="match status" value="1"/>
</dbReference>
<sequence>MRDSNIPSKKFRSTRWSLVVKSRGEGAEAEQALEDLCQLYWFPLYAWCRRQGLSATDSEDMVQGFFQQLIEKRILDRADAKRGKLRTFLLTVLQRHIKDEQGKANAGRRGGGNVVSFDCAMAEEWYKEEPEGESADHLFDRQWALTILGNSVAKLEETFVKKDKAKLFAAMKPFLNGDGSAAEYETAGTSVGMTQGSFKVAVHRLRTKFREALRAEIMKTQPDGESIDEEIEYLSKVLRGSI</sequence>
<dbReference type="RefSeq" id="WP_317831192.1">
    <property type="nucleotide sequence ID" value="NZ_CP136920.1"/>
</dbReference>
<evidence type="ECO:0000313" key="2">
    <source>
        <dbReference type="Proteomes" id="UP001304300"/>
    </source>
</evidence>
<evidence type="ECO:0000313" key="1">
    <source>
        <dbReference type="EMBL" id="WOO39334.1"/>
    </source>
</evidence>
<gene>
    <name evidence="1" type="ORF">RZN69_11980</name>
</gene>
<dbReference type="GO" id="GO:0006352">
    <property type="term" value="P:DNA-templated transcription initiation"/>
    <property type="evidence" value="ECO:0007669"/>
    <property type="project" value="InterPro"/>
</dbReference>
<dbReference type="GO" id="GO:0003700">
    <property type="term" value="F:DNA-binding transcription factor activity"/>
    <property type="evidence" value="ECO:0007669"/>
    <property type="project" value="InterPro"/>
</dbReference>
<dbReference type="Proteomes" id="UP001304300">
    <property type="component" value="Chromosome"/>
</dbReference>
<name>A0AAQ3LBY4_9BACT</name>
<dbReference type="KEGG" id="puo:RZN69_11980"/>
<proteinExistence type="predicted"/>
<dbReference type="Gene3D" id="1.10.1740.10">
    <property type="match status" value="1"/>
</dbReference>
<protein>
    <recommendedName>
        <fullName evidence="3">RNA polymerase subunit sigma-24</fullName>
    </recommendedName>
</protein>
<keyword evidence="2" id="KW-1185">Reference proteome</keyword>